<dbReference type="AlphaFoldDB" id="A0A1M2V3U5"/>
<name>A0A1M2V3U5_TRAPU</name>
<organism evidence="2 3">
    <name type="scientific">Trametes pubescens</name>
    <name type="common">White-rot fungus</name>
    <dbReference type="NCBI Taxonomy" id="154538"/>
    <lineage>
        <taxon>Eukaryota</taxon>
        <taxon>Fungi</taxon>
        <taxon>Dikarya</taxon>
        <taxon>Basidiomycota</taxon>
        <taxon>Agaricomycotina</taxon>
        <taxon>Agaricomycetes</taxon>
        <taxon>Polyporales</taxon>
        <taxon>Polyporaceae</taxon>
        <taxon>Trametes</taxon>
    </lineage>
</organism>
<dbReference type="Proteomes" id="UP000184267">
    <property type="component" value="Unassembled WGS sequence"/>
</dbReference>
<dbReference type="OMA" id="PWMASFR"/>
<dbReference type="OrthoDB" id="3071225at2759"/>
<dbReference type="EMBL" id="MNAD01001693">
    <property type="protein sequence ID" value="OJT02213.1"/>
    <property type="molecule type" value="Genomic_DNA"/>
</dbReference>
<keyword evidence="3" id="KW-1185">Reference proteome</keyword>
<protein>
    <submittedName>
        <fullName evidence="2">Uncharacterized protein</fullName>
    </submittedName>
</protein>
<accession>A0A1M2V3U5</accession>
<evidence type="ECO:0000313" key="3">
    <source>
        <dbReference type="Proteomes" id="UP000184267"/>
    </source>
</evidence>
<gene>
    <name evidence="2" type="ORF">TRAPUB_7328</name>
</gene>
<feature type="compositionally biased region" description="Polar residues" evidence="1">
    <location>
        <begin position="24"/>
        <end position="36"/>
    </location>
</feature>
<feature type="region of interest" description="Disordered" evidence="1">
    <location>
        <begin position="409"/>
        <end position="441"/>
    </location>
</feature>
<comment type="caution">
    <text evidence="2">The sequence shown here is derived from an EMBL/GenBank/DDBJ whole genome shotgun (WGS) entry which is preliminary data.</text>
</comment>
<proteinExistence type="predicted"/>
<evidence type="ECO:0000313" key="2">
    <source>
        <dbReference type="EMBL" id="OJT02213.1"/>
    </source>
</evidence>
<sequence>MTQNAQTFAMPTPRYYAPHGAPGSKTQPYASSSQLATPYRPSPLSTPAISETTSETETSEDRASSVVQCDEESILRTLGLSAQDMQGADPTSWDSSEAPSEASWLTQRRAMDARQRFQNASKYAAPPSATGVTLNPRAGEFVPLAARLQGPPPGPGAMVLRVQHPWMASFRRGSVTHDPQVRAQYARDIVRAGRWDTDVMQDLAGKFAERVVESNGEHLNIVALLARDIDGQFKELGQEVCARAFRDIMSRCLWVEFDAFWNPHNPNSLLRTARRTDRPTLSPALSLVSFIGELYAVQFVNSAFVRHCLNGLVADMLVIEQLRAARVLMTRLDCTMFNENPRFMSDIIAAINKHTLNIAPGHSSLGEVFDHRTVQVQLEDINAAVRRWAAPDRRTLTKEAFADSGFTPRVFSPDALPPPPGLKPSPQLVYATAPTTKPARR</sequence>
<reference evidence="2 3" key="1">
    <citation type="submission" date="2016-10" db="EMBL/GenBank/DDBJ databases">
        <title>Genome sequence of the basidiomycete white-rot fungus Trametes pubescens.</title>
        <authorList>
            <person name="Makela M.R."/>
            <person name="Granchi Z."/>
            <person name="Peng M."/>
            <person name="De Vries R.P."/>
            <person name="Grigoriev I."/>
            <person name="Riley R."/>
            <person name="Hilden K."/>
        </authorList>
    </citation>
    <scope>NUCLEOTIDE SEQUENCE [LARGE SCALE GENOMIC DNA]</scope>
    <source>
        <strain evidence="2 3">FBCC735</strain>
    </source>
</reference>
<evidence type="ECO:0000256" key="1">
    <source>
        <dbReference type="SAM" id="MobiDB-lite"/>
    </source>
</evidence>
<feature type="region of interest" description="Disordered" evidence="1">
    <location>
        <begin position="1"/>
        <end position="69"/>
    </location>
</feature>